<dbReference type="AlphaFoldDB" id="A0AAE0Y9G5"/>
<comment type="caution">
    <text evidence="2">The sequence shown here is derived from an EMBL/GenBank/DDBJ whole genome shotgun (WGS) entry which is preliminary data.</text>
</comment>
<evidence type="ECO:0000256" key="1">
    <source>
        <dbReference type="SAM" id="MobiDB-lite"/>
    </source>
</evidence>
<dbReference type="Proteomes" id="UP001283361">
    <property type="component" value="Unassembled WGS sequence"/>
</dbReference>
<reference evidence="2" key="1">
    <citation type="journal article" date="2023" name="G3 (Bethesda)">
        <title>A reference genome for the long-term kleptoplast-retaining sea slug Elysia crispata morphotype clarki.</title>
        <authorList>
            <person name="Eastman K.E."/>
            <person name="Pendleton A.L."/>
            <person name="Shaikh M.A."/>
            <person name="Suttiyut T."/>
            <person name="Ogas R."/>
            <person name="Tomko P."/>
            <person name="Gavelis G."/>
            <person name="Widhalm J.R."/>
            <person name="Wisecaver J.H."/>
        </authorList>
    </citation>
    <scope>NUCLEOTIDE SEQUENCE</scope>
    <source>
        <strain evidence="2">ECLA1</strain>
    </source>
</reference>
<feature type="region of interest" description="Disordered" evidence="1">
    <location>
        <begin position="98"/>
        <end position="118"/>
    </location>
</feature>
<protein>
    <submittedName>
        <fullName evidence="2">Uncharacterized protein</fullName>
    </submittedName>
</protein>
<proteinExistence type="predicted"/>
<gene>
    <name evidence="2" type="ORF">RRG08_028515</name>
</gene>
<name>A0AAE0Y9G5_9GAST</name>
<feature type="compositionally biased region" description="Basic and acidic residues" evidence="1">
    <location>
        <begin position="108"/>
        <end position="118"/>
    </location>
</feature>
<evidence type="ECO:0000313" key="2">
    <source>
        <dbReference type="EMBL" id="KAK3737890.1"/>
    </source>
</evidence>
<accession>A0AAE0Y9G5</accession>
<evidence type="ECO:0000313" key="3">
    <source>
        <dbReference type="Proteomes" id="UP001283361"/>
    </source>
</evidence>
<sequence length="118" mass="12845">MVTMPPAPVISNGLLQVMYGEKGPVNCRCGCKEPFQAIERSPCNKAEPSGLCDKRQGKAGLKAIPVQLTISEPCDRGPQLSAIETFTTVDQYRAFPGLDLSHHKNPRSAREKNTIGSY</sequence>
<organism evidence="2 3">
    <name type="scientific">Elysia crispata</name>
    <name type="common">lettuce slug</name>
    <dbReference type="NCBI Taxonomy" id="231223"/>
    <lineage>
        <taxon>Eukaryota</taxon>
        <taxon>Metazoa</taxon>
        <taxon>Spiralia</taxon>
        <taxon>Lophotrochozoa</taxon>
        <taxon>Mollusca</taxon>
        <taxon>Gastropoda</taxon>
        <taxon>Heterobranchia</taxon>
        <taxon>Euthyneura</taxon>
        <taxon>Panpulmonata</taxon>
        <taxon>Sacoglossa</taxon>
        <taxon>Placobranchoidea</taxon>
        <taxon>Plakobranchidae</taxon>
        <taxon>Elysia</taxon>
    </lineage>
</organism>
<keyword evidence="3" id="KW-1185">Reference proteome</keyword>
<dbReference type="EMBL" id="JAWDGP010006611">
    <property type="protein sequence ID" value="KAK3737890.1"/>
    <property type="molecule type" value="Genomic_DNA"/>
</dbReference>